<evidence type="ECO:0000256" key="6">
    <source>
        <dbReference type="ARBA" id="ARBA00047942"/>
    </source>
</evidence>
<evidence type="ECO:0000256" key="1">
    <source>
        <dbReference type="ARBA" id="ARBA00006594"/>
    </source>
</evidence>
<evidence type="ECO:0000256" key="3">
    <source>
        <dbReference type="ARBA" id="ARBA00022603"/>
    </source>
</evidence>
<evidence type="ECO:0000313" key="9">
    <source>
        <dbReference type="Proteomes" id="UP001333818"/>
    </source>
</evidence>
<dbReference type="Gene3D" id="3.40.50.150">
    <property type="entry name" value="Vaccinia Virus protein VP39"/>
    <property type="match status" value="1"/>
</dbReference>
<reference evidence="8" key="1">
    <citation type="submission" date="2024-01" db="EMBL/GenBank/DDBJ databases">
        <title>Bank of Algae and Cyanobacteria of the Azores (BACA) strain genomes.</title>
        <authorList>
            <person name="Luz R."/>
            <person name="Cordeiro R."/>
            <person name="Fonseca A."/>
            <person name="Goncalves V."/>
        </authorList>
    </citation>
    <scope>NUCLEOTIDE SEQUENCE</scope>
    <source>
        <strain evidence="8">BACA0141</strain>
    </source>
</reference>
<feature type="domain" description="Type II methyltransferase M.TaqI-like" evidence="7">
    <location>
        <begin position="107"/>
        <end position="228"/>
    </location>
</feature>
<dbReference type="PRINTS" id="PR00507">
    <property type="entry name" value="N12N6MTFRASE"/>
</dbReference>
<comment type="catalytic activity">
    <reaction evidence="6">
        <text>a 2'-deoxyadenosine in DNA + S-adenosyl-L-methionine = an N(6)-methyl-2'-deoxyadenosine in DNA + S-adenosyl-L-homocysteine + H(+)</text>
        <dbReference type="Rhea" id="RHEA:15197"/>
        <dbReference type="Rhea" id="RHEA-COMP:12418"/>
        <dbReference type="Rhea" id="RHEA-COMP:12419"/>
        <dbReference type="ChEBI" id="CHEBI:15378"/>
        <dbReference type="ChEBI" id="CHEBI:57856"/>
        <dbReference type="ChEBI" id="CHEBI:59789"/>
        <dbReference type="ChEBI" id="CHEBI:90615"/>
        <dbReference type="ChEBI" id="CHEBI:90616"/>
        <dbReference type="EC" id="2.1.1.72"/>
    </reaction>
</comment>
<keyword evidence="3" id="KW-0489">Methyltransferase</keyword>
<evidence type="ECO:0000256" key="2">
    <source>
        <dbReference type="ARBA" id="ARBA00011900"/>
    </source>
</evidence>
<dbReference type="InterPro" id="IPR002052">
    <property type="entry name" value="DNA_methylase_N6_adenine_CS"/>
</dbReference>
<organism evidence="8 9">
    <name type="scientific">Tumidithrix elongata BACA0141</name>
    <dbReference type="NCBI Taxonomy" id="2716417"/>
    <lineage>
        <taxon>Bacteria</taxon>
        <taxon>Bacillati</taxon>
        <taxon>Cyanobacteriota</taxon>
        <taxon>Cyanophyceae</taxon>
        <taxon>Pseudanabaenales</taxon>
        <taxon>Pseudanabaenaceae</taxon>
        <taxon>Tumidithrix</taxon>
        <taxon>Tumidithrix elongata</taxon>
    </lineage>
</organism>
<dbReference type="EMBL" id="JAZBJZ010000120">
    <property type="protein sequence ID" value="MEE3719244.1"/>
    <property type="molecule type" value="Genomic_DNA"/>
</dbReference>
<name>A0AAW9PV02_9CYAN</name>
<sequence>MSNPENQTEPQTENQLVGAVFTPFKWATWVLEKYAILDRWLEGATIFDPTAGEGIFLECLINLAVSQGISISSTMLDRLYANEKNAEFIESFLSRMRSQYDINFPLSNFFNRDILFFDRALTVDIVVGNPPWQNFANLPTAYKELIKPLFHEYGLVHNPKDLLLGSSRIDLSSLIIIKTLQHHLRINGLAYFFMPLSVFLNDGAGQGFRAYGNKNLRFEVREIYDFKDDFKYEAIFEKIRTRYGLVCFQRDRQQTFPIPYFQLSNSGKNSQNPAFEWQKCYARSLFKSDAPLSISSNLQELQELENLHKIPVDRTSKPRQGINSCGAKDLFVFEDCQNISETLVRVSNRQFQNLILPSQFLFPLVAKANFDQAQPIPQRYILIPYDITNGKPLSHAQLEHHPQLWQYLLAHQTALQNRKGTLIQNWIKKGYWYALLGVGIYTFMPYKVCWQAYGQKQFKAQLFEGHWQGNQALHAYMPMPERSLGEHLVQQLNAPIVERYLRSQQMEGTCNWAQPGRILQLLELVD</sequence>
<dbReference type="GO" id="GO:0032259">
    <property type="term" value="P:methylation"/>
    <property type="evidence" value="ECO:0007669"/>
    <property type="project" value="UniProtKB-KW"/>
</dbReference>
<dbReference type="PROSITE" id="PS00092">
    <property type="entry name" value="N6_MTASE"/>
    <property type="match status" value="1"/>
</dbReference>
<evidence type="ECO:0000256" key="5">
    <source>
        <dbReference type="ARBA" id="ARBA00022691"/>
    </source>
</evidence>
<comment type="similarity">
    <text evidence="1">Belongs to the N(4)/N(6)-methyltransferase family.</text>
</comment>
<dbReference type="InterPro" id="IPR011639">
    <property type="entry name" value="MethylTrfase_TaqI-like_dom"/>
</dbReference>
<dbReference type="GO" id="GO:0009007">
    <property type="term" value="F:site-specific DNA-methyltransferase (adenine-specific) activity"/>
    <property type="evidence" value="ECO:0007669"/>
    <property type="project" value="UniProtKB-EC"/>
</dbReference>
<dbReference type="PANTHER" id="PTHR33841:SF5">
    <property type="entry name" value="DNA METHYLASE (MODIFICATION METHYLASE) (METHYLTRANSFERASE)-RELATED"/>
    <property type="match status" value="1"/>
</dbReference>
<dbReference type="Pfam" id="PF07669">
    <property type="entry name" value="Eco57I"/>
    <property type="match status" value="1"/>
</dbReference>
<dbReference type="EC" id="2.1.1.72" evidence="2"/>
<dbReference type="PANTHER" id="PTHR33841">
    <property type="entry name" value="DNA METHYLTRANSFERASE YEEA-RELATED"/>
    <property type="match status" value="1"/>
</dbReference>
<dbReference type="InterPro" id="IPR029063">
    <property type="entry name" value="SAM-dependent_MTases_sf"/>
</dbReference>
<evidence type="ECO:0000259" key="7">
    <source>
        <dbReference type="Pfam" id="PF07669"/>
    </source>
</evidence>
<dbReference type="RefSeq" id="WP_330485681.1">
    <property type="nucleotide sequence ID" value="NZ_JAZBJZ010000120.1"/>
</dbReference>
<keyword evidence="9" id="KW-1185">Reference proteome</keyword>
<comment type="caution">
    <text evidence="8">The sequence shown here is derived from an EMBL/GenBank/DDBJ whole genome shotgun (WGS) entry which is preliminary data.</text>
</comment>
<keyword evidence="5" id="KW-0949">S-adenosyl-L-methionine</keyword>
<protein>
    <recommendedName>
        <fullName evidence="2">site-specific DNA-methyltransferase (adenine-specific)</fullName>
        <ecNumber evidence="2">2.1.1.72</ecNumber>
    </recommendedName>
</protein>
<dbReference type="InterPro" id="IPR050953">
    <property type="entry name" value="N4_N6_ade-DNA_methylase"/>
</dbReference>
<accession>A0AAW9PV02</accession>
<keyword evidence="4" id="KW-0808">Transferase</keyword>
<dbReference type="SUPFAM" id="SSF53335">
    <property type="entry name" value="S-adenosyl-L-methionine-dependent methyltransferases"/>
    <property type="match status" value="1"/>
</dbReference>
<dbReference type="AlphaFoldDB" id="A0AAW9PV02"/>
<dbReference type="Proteomes" id="UP001333818">
    <property type="component" value="Unassembled WGS sequence"/>
</dbReference>
<evidence type="ECO:0000313" key="8">
    <source>
        <dbReference type="EMBL" id="MEE3719244.1"/>
    </source>
</evidence>
<gene>
    <name evidence="8" type="ORF">V2H45_21090</name>
</gene>
<proteinExistence type="inferred from homology"/>
<evidence type="ECO:0000256" key="4">
    <source>
        <dbReference type="ARBA" id="ARBA00022679"/>
    </source>
</evidence>
<dbReference type="GO" id="GO:0003676">
    <property type="term" value="F:nucleic acid binding"/>
    <property type="evidence" value="ECO:0007669"/>
    <property type="project" value="InterPro"/>
</dbReference>